<dbReference type="AlphaFoldDB" id="A0A5B0QGP7"/>
<proteinExistence type="predicted"/>
<name>A0A5B0QGP7_PUCGR</name>
<comment type="caution">
    <text evidence="1">The sequence shown here is derived from an EMBL/GenBank/DDBJ whole genome shotgun (WGS) entry which is preliminary data.</text>
</comment>
<dbReference type="GO" id="GO:0004386">
    <property type="term" value="F:helicase activity"/>
    <property type="evidence" value="ECO:0007669"/>
    <property type="project" value="UniProtKB-KW"/>
</dbReference>
<dbReference type="Proteomes" id="UP000325313">
    <property type="component" value="Unassembled WGS sequence"/>
</dbReference>
<gene>
    <name evidence="1" type="primary">SGS1_78</name>
    <name evidence="1" type="ORF">PGTUg99_018500</name>
</gene>
<keyword evidence="1" id="KW-0347">Helicase</keyword>
<sequence>MSKNKAKGWKGSRITLLKKLIQKPNGSLLAAIGKQALKQYSVPAKPQQIKAVVVLVLNPLDALGDNQVLERTKTGFTVINLTKLEQLQRYGGQLACVPQAATPCHRGRGSVPIMDWQCPSRAATNLPN</sequence>
<protein>
    <submittedName>
        <fullName evidence="1">ATP-dependent DNA helicase sgs1</fullName>
    </submittedName>
</protein>
<keyword evidence="1" id="KW-0378">Hydrolase</keyword>
<evidence type="ECO:0000313" key="1">
    <source>
        <dbReference type="EMBL" id="KAA1112397.1"/>
    </source>
</evidence>
<reference evidence="1 2" key="1">
    <citation type="submission" date="2019-05" db="EMBL/GenBank/DDBJ databases">
        <title>Emergence of the Ug99 lineage of the wheat stem rust pathogen through somatic hybridization.</title>
        <authorList>
            <person name="Li F."/>
            <person name="Upadhyaya N.M."/>
            <person name="Sperschneider J."/>
            <person name="Matny O."/>
            <person name="Nguyen-Phuc H."/>
            <person name="Mago R."/>
            <person name="Raley C."/>
            <person name="Miller M.E."/>
            <person name="Silverstein K.A.T."/>
            <person name="Henningsen E."/>
            <person name="Hirsch C.D."/>
            <person name="Visser B."/>
            <person name="Pretorius Z.A."/>
            <person name="Steffenson B.J."/>
            <person name="Schwessinger B."/>
            <person name="Dodds P.N."/>
            <person name="Figueroa M."/>
        </authorList>
    </citation>
    <scope>NUCLEOTIDE SEQUENCE [LARGE SCALE GENOMIC DNA]</scope>
    <source>
        <strain evidence="1 2">Ug99</strain>
    </source>
</reference>
<organism evidence="1 2">
    <name type="scientific">Puccinia graminis f. sp. tritici</name>
    <dbReference type="NCBI Taxonomy" id="56615"/>
    <lineage>
        <taxon>Eukaryota</taxon>
        <taxon>Fungi</taxon>
        <taxon>Dikarya</taxon>
        <taxon>Basidiomycota</taxon>
        <taxon>Pucciniomycotina</taxon>
        <taxon>Pucciniomycetes</taxon>
        <taxon>Pucciniales</taxon>
        <taxon>Pucciniaceae</taxon>
        <taxon>Puccinia</taxon>
    </lineage>
</organism>
<accession>A0A5B0QGP7</accession>
<keyword evidence="1" id="KW-0067">ATP-binding</keyword>
<evidence type="ECO:0000313" key="2">
    <source>
        <dbReference type="Proteomes" id="UP000325313"/>
    </source>
</evidence>
<keyword evidence="1" id="KW-0547">Nucleotide-binding</keyword>
<dbReference type="EMBL" id="VDEP01000278">
    <property type="protein sequence ID" value="KAA1112397.1"/>
    <property type="molecule type" value="Genomic_DNA"/>
</dbReference>